<accession>A0A3E0A168</accession>
<reference evidence="1 2" key="1">
    <citation type="submission" date="2018-08" db="EMBL/GenBank/DDBJ databases">
        <title>Sequencing the genomes of 1000 actinobacteria strains.</title>
        <authorList>
            <person name="Klenk H.-P."/>
        </authorList>
    </citation>
    <scope>NUCLEOTIDE SEQUENCE [LARGE SCALE GENOMIC DNA]</scope>
    <source>
        <strain evidence="1 2">DSM 44099</strain>
    </source>
</reference>
<protein>
    <submittedName>
        <fullName evidence="1">Uncharacterized protein</fullName>
    </submittedName>
</protein>
<keyword evidence="2" id="KW-1185">Reference proteome</keyword>
<proteinExistence type="predicted"/>
<dbReference type="AlphaFoldDB" id="A0A3E0A168"/>
<name>A0A3E0A168_9ACTN</name>
<organism evidence="1 2">
    <name type="scientific">Asanoa ferruginea</name>
    <dbReference type="NCBI Taxonomy" id="53367"/>
    <lineage>
        <taxon>Bacteria</taxon>
        <taxon>Bacillati</taxon>
        <taxon>Actinomycetota</taxon>
        <taxon>Actinomycetes</taxon>
        <taxon>Micromonosporales</taxon>
        <taxon>Micromonosporaceae</taxon>
        <taxon>Asanoa</taxon>
    </lineage>
</organism>
<sequence>MSRRYLPSWRIGAGTLVNQADGPAVPSEATLNLAARVTADPARSATLAARLYGPGRVTGLDVTQIIRTEPAAGATDFEPNYLCAVEFDAPELPWMFTPAAPNALGQLRPWLVLVVVRRSAATLDPSGRRPSPVLVTDPSAELPDLAQSWAWAHVQLTGAGAATDLLTTGPAARTLSRLLCPRRLDPDTAYVAALVPAFAQGAQSGLGLPVDGGDLRPAWLPTDQSVELPVYHSWEFATGPAGDFEELAARLRLHQPDAAALAGLPLSIPAQPGLPDGGTVRVPGALGTGGQAGSPVDADVADAIEAMLEADELPAYGRWHAGRPTAWLAGLVLEPAARAVAALGTRVVQERQEQLMAAAWAQVGPVQRANQLLRQAQLAREAGGALWRRHLVPLPDAALLAVAGPAATRLSGADRRTIAAHVAASRVPAALFTVAARRAARHPRTAALIIRANARDGSAGRPRPVGEPALRPPGMVSVDDLRGRDDLPPLCGLTPDWWAKLPPAQTPVLQAMRKALATHAAGAGPCAPRPPRPPLDVAGLAGAARTGLDPRTAVTAATLARLTLPAGWAPADPLEPVLAAPDFPTPMFRTVAELAPSLLLPGVNDLPRNSVSLVGTNPWFTHAFLVGLNHEMGRELLWRGYPTDQRGTYFRRFWDRRGSVPPKTGADLDDITAIPEWTVGDPLGAAGAAGADSARLVLVIRGELLRRYPRTVIYAARAQWSGDAEPVPRLAAGAEERHPEFSGALPPDVAFLGFDLTVAAARGTDTDPGWYVVFAEPPTEPRYGLDVDAPAAPTGTWGDLSWAAVTVDASGHLRLGATDPVTVSPAVDPRGLHLTATTTSAQVAAIVEQRQYRVAIHARRLLPEPTP</sequence>
<dbReference type="Proteomes" id="UP000256913">
    <property type="component" value="Unassembled WGS sequence"/>
</dbReference>
<dbReference type="EMBL" id="QUMQ01000001">
    <property type="protein sequence ID" value="REF99950.1"/>
    <property type="molecule type" value="Genomic_DNA"/>
</dbReference>
<evidence type="ECO:0000313" key="1">
    <source>
        <dbReference type="EMBL" id="REF99950.1"/>
    </source>
</evidence>
<gene>
    <name evidence="1" type="ORF">DFJ67_5997</name>
</gene>
<comment type="caution">
    <text evidence="1">The sequence shown here is derived from an EMBL/GenBank/DDBJ whole genome shotgun (WGS) entry which is preliminary data.</text>
</comment>
<evidence type="ECO:0000313" key="2">
    <source>
        <dbReference type="Proteomes" id="UP000256913"/>
    </source>
</evidence>
<dbReference type="RefSeq" id="WP_170216046.1">
    <property type="nucleotide sequence ID" value="NZ_BONB01000097.1"/>
</dbReference>